<evidence type="ECO:0000256" key="5">
    <source>
        <dbReference type="SAM" id="MobiDB-lite"/>
    </source>
</evidence>
<feature type="active site" evidence="4">
    <location>
        <position position="49"/>
    </location>
</feature>
<evidence type="ECO:0000313" key="7">
    <source>
        <dbReference type="EMBL" id="TCC51462.1"/>
    </source>
</evidence>
<comment type="caution">
    <text evidence="7">The sequence shown here is derived from an EMBL/GenBank/DDBJ whole genome shotgun (WGS) entry which is preliminary data.</text>
</comment>
<name>A0A4V2M8G4_9ACTN</name>
<dbReference type="CDD" id="cd16433">
    <property type="entry name" value="CheB"/>
    <property type="match status" value="1"/>
</dbReference>
<evidence type="ECO:0000259" key="6">
    <source>
        <dbReference type="PROSITE" id="PS50122"/>
    </source>
</evidence>
<evidence type="ECO:0000256" key="1">
    <source>
        <dbReference type="ARBA" id="ARBA00022801"/>
    </source>
</evidence>
<protein>
    <recommendedName>
        <fullName evidence="2">protein-glutamate methylesterase</fullName>
        <ecNumber evidence="2">3.1.1.61</ecNumber>
    </recommendedName>
</protein>
<evidence type="ECO:0000256" key="4">
    <source>
        <dbReference type="PROSITE-ProRule" id="PRU00050"/>
    </source>
</evidence>
<dbReference type="PANTHER" id="PTHR42872:SF6">
    <property type="entry name" value="PROTEIN-GLUTAMATE METHYLESTERASE_PROTEIN-GLUTAMINE GLUTAMINASE"/>
    <property type="match status" value="1"/>
</dbReference>
<dbReference type="InterPro" id="IPR011247">
    <property type="entry name" value="Chemotax_prot-Glu_Me-esterase"/>
</dbReference>
<proteinExistence type="predicted"/>
<dbReference type="GO" id="GO:0005737">
    <property type="term" value="C:cytoplasm"/>
    <property type="evidence" value="ECO:0007669"/>
    <property type="project" value="InterPro"/>
</dbReference>
<feature type="compositionally biased region" description="Low complexity" evidence="5">
    <location>
        <begin position="368"/>
        <end position="386"/>
    </location>
</feature>
<keyword evidence="8" id="KW-1185">Reference proteome</keyword>
<dbReference type="GO" id="GO:0000156">
    <property type="term" value="F:phosphorelay response regulator activity"/>
    <property type="evidence" value="ECO:0007669"/>
    <property type="project" value="InterPro"/>
</dbReference>
<dbReference type="OrthoDB" id="9793421at2"/>
<dbReference type="PIRSF" id="PIRSF036461">
    <property type="entry name" value="Chmtx_methlestr"/>
    <property type="match status" value="1"/>
</dbReference>
<dbReference type="EC" id="3.1.1.61" evidence="2"/>
<organism evidence="7 8">
    <name type="scientific">Kribbella pittospori</name>
    <dbReference type="NCBI Taxonomy" id="722689"/>
    <lineage>
        <taxon>Bacteria</taxon>
        <taxon>Bacillati</taxon>
        <taxon>Actinomycetota</taxon>
        <taxon>Actinomycetes</taxon>
        <taxon>Propionibacteriales</taxon>
        <taxon>Kribbellaceae</taxon>
        <taxon>Kribbella</taxon>
    </lineage>
</organism>
<dbReference type="Gene3D" id="3.40.50.180">
    <property type="entry name" value="Methylesterase CheB, C-terminal domain"/>
    <property type="match status" value="1"/>
</dbReference>
<keyword evidence="1 4" id="KW-0378">Hydrolase</keyword>
<accession>A0A4V2M8G4</accession>
<dbReference type="PANTHER" id="PTHR42872">
    <property type="entry name" value="PROTEIN-GLUTAMATE METHYLESTERASE/PROTEIN-GLUTAMINE GLUTAMINASE"/>
    <property type="match status" value="1"/>
</dbReference>
<feature type="active site" evidence="4">
    <location>
        <position position="168"/>
    </location>
</feature>
<dbReference type="GO" id="GO:0006935">
    <property type="term" value="P:chemotaxis"/>
    <property type="evidence" value="ECO:0007669"/>
    <property type="project" value="UniProtKB-UniRule"/>
</dbReference>
<keyword evidence="4" id="KW-0145">Chemotaxis</keyword>
<dbReference type="GO" id="GO:0008984">
    <property type="term" value="F:protein-glutamate methylesterase activity"/>
    <property type="evidence" value="ECO:0007669"/>
    <property type="project" value="UniProtKB-EC"/>
</dbReference>
<dbReference type="EMBL" id="SJKB01000023">
    <property type="protein sequence ID" value="TCC51462.1"/>
    <property type="molecule type" value="Genomic_DNA"/>
</dbReference>
<dbReference type="InterPro" id="IPR000673">
    <property type="entry name" value="Sig_transdc_resp-reg_Me-estase"/>
</dbReference>
<evidence type="ECO:0000256" key="3">
    <source>
        <dbReference type="ARBA" id="ARBA00048267"/>
    </source>
</evidence>
<comment type="catalytic activity">
    <reaction evidence="3">
        <text>[protein]-L-glutamate 5-O-methyl ester + H2O = L-glutamyl-[protein] + methanol + H(+)</text>
        <dbReference type="Rhea" id="RHEA:23236"/>
        <dbReference type="Rhea" id="RHEA-COMP:10208"/>
        <dbReference type="Rhea" id="RHEA-COMP:10311"/>
        <dbReference type="ChEBI" id="CHEBI:15377"/>
        <dbReference type="ChEBI" id="CHEBI:15378"/>
        <dbReference type="ChEBI" id="CHEBI:17790"/>
        <dbReference type="ChEBI" id="CHEBI:29973"/>
        <dbReference type="ChEBI" id="CHEBI:82795"/>
        <dbReference type="EC" id="3.1.1.61"/>
    </reaction>
</comment>
<sequence>MHISAATRRSPPRWPTASHPAVIPLTAETEQRSTAERQHHRDLIVVGASAGGVEALRDLMSGLPVGLPAAVLVVLHLPAGGTSALAEILDRAGALPVRTAGHGNRIELGHVYVAPPDNHLLVEGDWSALSRGPTENGHRPAVDALFRSAALARGPRVIGVVLSGVLDDGTAGLVAIKSRGGLAMVHDPADAGYAGMPESALRTVRADHVLAAREMGAQLDAVVRKPLRSDIAPDPTPLLRYEDAVAGNRLVTAFDMDRIGRYAGLTCPECQGSLLALEPGQDRFRCPVGHAWTADALLSTADDRMQTALWTALRTLEEKARLAAQMAVSAHNRGSEHLATTYEQTAEETSHAAGVLRDRLTTQDTHHTSQSTTQTAGTGDAKTGER</sequence>
<feature type="active site" evidence="4">
    <location>
        <position position="76"/>
    </location>
</feature>
<dbReference type="RefSeq" id="WP_131365844.1">
    <property type="nucleotide sequence ID" value="NZ_SJKB01000023.1"/>
</dbReference>
<dbReference type="Pfam" id="PF01339">
    <property type="entry name" value="CheB_methylest"/>
    <property type="match status" value="1"/>
</dbReference>
<gene>
    <name evidence="7" type="ORF">E0H73_40780</name>
</gene>
<dbReference type="SUPFAM" id="SSF52738">
    <property type="entry name" value="Methylesterase CheB, C-terminal domain"/>
    <property type="match status" value="1"/>
</dbReference>
<dbReference type="InterPro" id="IPR035909">
    <property type="entry name" value="CheB_C"/>
</dbReference>
<feature type="region of interest" description="Disordered" evidence="5">
    <location>
        <begin position="361"/>
        <end position="386"/>
    </location>
</feature>
<dbReference type="AlphaFoldDB" id="A0A4V2M8G4"/>
<reference evidence="7 8" key="1">
    <citation type="submission" date="2019-02" db="EMBL/GenBank/DDBJ databases">
        <title>Kribbella capetownensis sp. nov. and Kribbella speibonae sp. nov., isolated from soil.</title>
        <authorList>
            <person name="Curtis S.M."/>
            <person name="Norton I."/>
            <person name="Everest G.J."/>
            <person name="Meyers P.R."/>
        </authorList>
    </citation>
    <scope>NUCLEOTIDE SEQUENCE [LARGE SCALE GENOMIC DNA]</scope>
    <source>
        <strain evidence="7 8">NRRL B-24813</strain>
    </source>
</reference>
<evidence type="ECO:0000256" key="2">
    <source>
        <dbReference type="ARBA" id="ARBA00039140"/>
    </source>
</evidence>
<feature type="domain" description="CheB-type methylesterase" evidence="6">
    <location>
        <begin position="24"/>
        <end position="226"/>
    </location>
</feature>
<evidence type="ECO:0000313" key="8">
    <source>
        <dbReference type="Proteomes" id="UP000291144"/>
    </source>
</evidence>
<dbReference type="PROSITE" id="PS50122">
    <property type="entry name" value="CHEB"/>
    <property type="match status" value="1"/>
</dbReference>
<dbReference type="Proteomes" id="UP000291144">
    <property type="component" value="Unassembled WGS sequence"/>
</dbReference>